<organism evidence="3 4">
    <name type="scientific">Candidatus Staskawiczbacteria bacterium RIFCSPHIGHO2_01_FULL_41_41</name>
    <dbReference type="NCBI Taxonomy" id="1802203"/>
    <lineage>
        <taxon>Bacteria</taxon>
        <taxon>Candidatus Staskawicziibacteriota</taxon>
    </lineage>
</organism>
<evidence type="ECO:0000313" key="4">
    <source>
        <dbReference type="Proteomes" id="UP000178774"/>
    </source>
</evidence>
<dbReference type="Proteomes" id="UP000178774">
    <property type="component" value="Unassembled WGS sequence"/>
</dbReference>
<accession>A0A1G2HV61</accession>
<reference evidence="3 4" key="1">
    <citation type="journal article" date="2016" name="Nat. Commun.">
        <title>Thousands of microbial genomes shed light on interconnected biogeochemical processes in an aquifer system.</title>
        <authorList>
            <person name="Anantharaman K."/>
            <person name="Brown C.T."/>
            <person name="Hug L.A."/>
            <person name="Sharon I."/>
            <person name="Castelle C.J."/>
            <person name="Probst A.J."/>
            <person name="Thomas B.C."/>
            <person name="Singh A."/>
            <person name="Wilkins M.J."/>
            <person name="Karaoz U."/>
            <person name="Brodie E.L."/>
            <person name="Williams K.H."/>
            <person name="Hubbard S.S."/>
            <person name="Banfield J.F."/>
        </authorList>
    </citation>
    <scope>NUCLEOTIDE SEQUENCE [LARGE SCALE GENOMIC DNA]</scope>
</reference>
<evidence type="ECO:0000256" key="2">
    <source>
        <dbReference type="SAM" id="MobiDB-lite"/>
    </source>
</evidence>
<dbReference type="EMBL" id="MHOP01000006">
    <property type="protein sequence ID" value="OGZ66345.1"/>
    <property type="molecule type" value="Genomic_DNA"/>
</dbReference>
<protein>
    <submittedName>
        <fullName evidence="3">Uncharacterized protein</fullName>
    </submittedName>
</protein>
<dbReference type="AlphaFoldDB" id="A0A1G2HV61"/>
<feature type="coiled-coil region" evidence="1">
    <location>
        <begin position="47"/>
        <end position="82"/>
    </location>
</feature>
<keyword evidence="1" id="KW-0175">Coiled coil</keyword>
<sequence length="533" mass="61647">MPEREPPFEPEISRQVPVDEPTASKPEKRLRGEIDPRFLQDQFNLPKEQWDEKFRQMIQEKAEENQRAIEETERELAGEVLETSQEKIKESPEVIRERTFERYTNGLGLDEGALKGKKILDLGSGGGEFIEHLIKENITQEAYGLDANPDKLPIKEDLKNHIFEGNFQKELPIKNLDYVVSLGTVSNAIWGGEEVQDIEGIIKNSLAALKEGGEMRIYPIQEATENSDLEGTKESHKKWIELLEKISKTEGVEYSINPRTVKVVGKNNDIILESVLVIKNELGKEAKWHKIVEDIESTTDGLGKKIEKDIKDTVIGLNALGIGTYQSCHGHVNRGRISPWVAINAPNAPEPRFLPREEITKGVYEKYGISENLWKKQEAVTGEWKQEEAKLQKLGDSEYRKAVDELREKLFKKHGFTEDDVEKFNQLSKDHDLKETPEYEAWSEENKKLHARVGKLLEEFYKEREVPENVRILLAEYFEGNHFNIYSGKEDYGKEPRKKISDKEKRELTKRLKLYRAEFKEFAEFLKDKFFES</sequence>
<dbReference type="InterPro" id="IPR029063">
    <property type="entry name" value="SAM-dependent_MTases_sf"/>
</dbReference>
<comment type="caution">
    <text evidence="3">The sequence shown here is derived from an EMBL/GenBank/DDBJ whole genome shotgun (WGS) entry which is preliminary data.</text>
</comment>
<dbReference type="CDD" id="cd02440">
    <property type="entry name" value="AdoMet_MTases"/>
    <property type="match status" value="1"/>
</dbReference>
<gene>
    <name evidence="3" type="ORF">A2822_04775</name>
</gene>
<proteinExistence type="predicted"/>
<evidence type="ECO:0000313" key="3">
    <source>
        <dbReference type="EMBL" id="OGZ66345.1"/>
    </source>
</evidence>
<feature type="region of interest" description="Disordered" evidence="2">
    <location>
        <begin position="1"/>
        <end position="33"/>
    </location>
</feature>
<evidence type="ECO:0000256" key="1">
    <source>
        <dbReference type="SAM" id="Coils"/>
    </source>
</evidence>
<dbReference type="SUPFAM" id="SSF53335">
    <property type="entry name" value="S-adenosyl-L-methionine-dependent methyltransferases"/>
    <property type="match status" value="1"/>
</dbReference>
<dbReference type="Gene3D" id="3.40.50.150">
    <property type="entry name" value="Vaccinia Virus protein VP39"/>
    <property type="match status" value="1"/>
</dbReference>
<name>A0A1G2HV61_9BACT</name>